<reference evidence="2 3" key="1">
    <citation type="submission" date="2018-02" db="EMBL/GenBank/DDBJ databases">
        <authorList>
            <person name="Machado R.A."/>
        </authorList>
    </citation>
    <scope>NUCLEOTIDE SEQUENCE [LARGE SCALE GENOMIC DNA]</scope>
    <source>
        <strain evidence="2 3">DSM 19724</strain>
    </source>
</reference>
<keyword evidence="3" id="KW-1185">Reference proteome</keyword>
<dbReference type="EMBL" id="PUJW01000002">
    <property type="protein sequence ID" value="NHB91125.1"/>
    <property type="molecule type" value="Genomic_DNA"/>
</dbReference>
<accession>A0A7X5QB73</accession>
<comment type="caution">
    <text evidence="2">The sequence shown here is derived from an EMBL/GenBank/DDBJ whole genome shotgun (WGS) entry which is preliminary data.</text>
</comment>
<dbReference type="AlphaFoldDB" id="A0A7X5QB73"/>
<protein>
    <submittedName>
        <fullName evidence="2">Uncharacterized protein</fullName>
    </submittedName>
</protein>
<proteinExistence type="predicted"/>
<keyword evidence="1" id="KW-0175">Coiled coil</keyword>
<evidence type="ECO:0000256" key="1">
    <source>
        <dbReference type="SAM" id="Coils"/>
    </source>
</evidence>
<feature type="coiled-coil region" evidence="1">
    <location>
        <begin position="42"/>
        <end position="69"/>
    </location>
</feature>
<name>A0A7X5QB73_9GAMM</name>
<sequence length="250" mass="28316">MHWLTIVCIFFVSSVVNMRCIMQVLYRRTSLDSNVAVSHHEYDDADAAADRLENIVKELANNIRSQGNAGIKRQLALPDNQFLVSMLFQAMPAWALSELTPEKRRLLNRVRSRARFFDNVRENGGVLSSAEVAKLLGVSKVTVKKKKDTGKLLALEQDGEFIYPVFQFSDDESKSEKGVLKGMAEILPHLSRFSGVMQYGFFAQKRNVLDYRLPEDQEFTIIDILREGISDDKLQAIIRLAKLFGTQDAA</sequence>
<evidence type="ECO:0000313" key="3">
    <source>
        <dbReference type="Proteomes" id="UP000591844"/>
    </source>
</evidence>
<organism evidence="2 3">
    <name type="scientific">Photorhabdus cinerea</name>
    <dbReference type="NCBI Taxonomy" id="471575"/>
    <lineage>
        <taxon>Bacteria</taxon>
        <taxon>Pseudomonadati</taxon>
        <taxon>Pseudomonadota</taxon>
        <taxon>Gammaproteobacteria</taxon>
        <taxon>Enterobacterales</taxon>
        <taxon>Morganellaceae</taxon>
        <taxon>Photorhabdus</taxon>
    </lineage>
</organism>
<gene>
    <name evidence="2" type="ORF">C5469_02895</name>
</gene>
<evidence type="ECO:0000313" key="2">
    <source>
        <dbReference type="EMBL" id="NHB91125.1"/>
    </source>
</evidence>
<dbReference type="Proteomes" id="UP000591844">
    <property type="component" value="Unassembled WGS sequence"/>
</dbReference>